<evidence type="ECO:0000256" key="1">
    <source>
        <dbReference type="SAM" id="MobiDB-lite"/>
    </source>
</evidence>
<protein>
    <submittedName>
        <fullName evidence="3">DUF4455 domain-containing protein</fullName>
    </submittedName>
</protein>
<organism evidence="2 3">
    <name type="scientific">Macrostomum lignano</name>
    <dbReference type="NCBI Taxonomy" id="282301"/>
    <lineage>
        <taxon>Eukaryota</taxon>
        <taxon>Metazoa</taxon>
        <taxon>Spiralia</taxon>
        <taxon>Lophotrochozoa</taxon>
        <taxon>Platyhelminthes</taxon>
        <taxon>Rhabditophora</taxon>
        <taxon>Macrostomorpha</taxon>
        <taxon>Macrostomida</taxon>
        <taxon>Macrostomidae</taxon>
        <taxon>Macrostomum</taxon>
    </lineage>
</organism>
<dbReference type="AlphaFoldDB" id="A0A1I8JBD5"/>
<keyword evidence="2" id="KW-1185">Reference proteome</keyword>
<dbReference type="Proteomes" id="UP000095280">
    <property type="component" value="Unplaced"/>
</dbReference>
<reference evidence="3" key="1">
    <citation type="submission" date="2016-11" db="UniProtKB">
        <authorList>
            <consortium name="WormBaseParasite"/>
        </authorList>
    </citation>
    <scope>IDENTIFICATION</scope>
</reference>
<accession>A0A1I8JBD5</accession>
<evidence type="ECO:0000313" key="3">
    <source>
        <dbReference type="WBParaSite" id="maker-uti_cns_0046592-snap-gene-0.7-mRNA-1"/>
    </source>
</evidence>
<proteinExistence type="predicted"/>
<evidence type="ECO:0000313" key="2">
    <source>
        <dbReference type="Proteomes" id="UP000095280"/>
    </source>
</evidence>
<sequence length="254" mass="28871">MASSSDRKRPSKIVASIKSISAKDQASSAVAISRMPPEEQDLLLKQLVKIESESEEREKKEKKKEATDKSQRESRFIGRLIEKMRQVQNERYTIKTRFDNAKEVCTTEVVAIEAQLINQFNHLESFISNLDVLGCFARKKQAEVVVTMRENLGLRIDAISQKLAIDVKFTQRLFTFSALISAYPALVISGYSFETLLTFKKPIEKLATEDENFRCLIERQITYDFEGEDDDTMLFDEDTISAATSEMGASSINE</sequence>
<dbReference type="WBParaSite" id="maker-uti_cns_0046592-snap-gene-0.7-mRNA-1">
    <property type="protein sequence ID" value="maker-uti_cns_0046592-snap-gene-0.7-mRNA-1"/>
    <property type="gene ID" value="maker-uti_cns_0046592-snap-gene-0.7"/>
</dbReference>
<feature type="region of interest" description="Disordered" evidence="1">
    <location>
        <begin position="52"/>
        <end position="71"/>
    </location>
</feature>
<name>A0A1I8JBD5_9PLAT</name>